<dbReference type="InterPro" id="IPR006442">
    <property type="entry name" value="Antitoxin_Phd/YefM"/>
</dbReference>
<dbReference type="EMBL" id="LNQE01000042">
    <property type="protein sequence ID" value="KUG29756.1"/>
    <property type="molecule type" value="Genomic_DNA"/>
</dbReference>
<reference evidence="2" key="1">
    <citation type="journal article" date="2015" name="Proc. Natl. Acad. Sci. U.S.A.">
        <title>Networks of energetic and metabolic interactions define dynamics in microbial communities.</title>
        <authorList>
            <person name="Embree M."/>
            <person name="Liu J.K."/>
            <person name="Al-Bassam M.M."/>
            <person name="Zengler K."/>
        </authorList>
    </citation>
    <scope>NUCLEOTIDE SEQUENCE</scope>
</reference>
<dbReference type="InterPro" id="IPR036165">
    <property type="entry name" value="YefM-like_sf"/>
</dbReference>
<dbReference type="AlphaFoldDB" id="A0A0W8G9F7"/>
<gene>
    <name evidence="2" type="ORF">ASZ90_000351</name>
</gene>
<dbReference type="Gene3D" id="3.40.1620.10">
    <property type="entry name" value="YefM-like domain"/>
    <property type="match status" value="1"/>
</dbReference>
<dbReference type="Pfam" id="PF02604">
    <property type="entry name" value="PhdYeFM_antitox"/>
    <property type="match status" value="1"/>
</dbReference>
<accession>A0A0W8G9F7</accession>
<evidence type="ECO:0008006" key="3">
    <source>
        <dbReference type="Google" id="ProtNLM"/>
    </source>
</evidence>
<comment type="caution">
    <text evidence="2">The sequence shown here is derived from an EMBL/GenBank/DDBJ whole genome shotgun (WGS) entry which is preliminary data.</text>
</comment>
<evidence type="ECO:0000256" key="1">
    <source>
        <dbReference type="ARBA" id="ARBA00009981"/>
    </source>
</evidence>
<evidence type="ECO:0000313" key="2">
    <source>
        <dbReference type="EMBL" id="KUG29756.1"/>
    </source>
</evidence>
<sequence>MKTATATTLKNNLGEVMQAVAREPVRITKQGRDYAVMLSITEYERLTALEDDWWAQRARQAEAEGGYLGEEESMAFLTERLRGL</sequence>
<dbReference type="NCBIfam" id="TIGR01552">
    <property type="entry name" value="phd_fam"/>
    <property type="match status" value="1"/>
</dbReference>
<protein>
    <recommendedName>
        <fullName evidence="3">Antitoxin</fullName>
    </recommendedName>
</protein>
<organism evidence="2">
    <name type="scientific">hydrocarbon metagenome</name>
    <dbReference type="NCBI Taxonomy" id="938273"/>
    <lineage>
        <taxon>unclassified sequences</taxon>
        <taxon>metagenomes</taxon>
        <taxon>ecological metagenomes</taxon>
    </lineage>
</organism>
<name>A0A0W8G9F7_9ZZZZ</name>
<proteinExistence type="inferred from homology"/>
<dbReference type="SUPFAM" id="SSF143120">
    <property type="entry name" value="YefM-like"/>
    <property type="match status" value="1"/>
</dbReference>
<comment type="similarity">
    <text evidence="1">Belongs to the phD/YefM antitoxin family.</text>
</comment>